<reference evidence="2" key="1">
    <citation type="journal article" date="2019" name="Int. J. Syst. Evol. Microbiol.">
        <title>The Global Catalogue of Microorganisms (GCM) 10K type strain sequencing project: providing services to taxonomists for standard genome sequencing and annotation.</title>
        <authorList>
            <consortium name="The Broad Institute Genomics Platform"/>
            <consortium name="The Broad Institute Genome Sequencing Center for Infectious Disease"/>
            <person name="Wu L."/>
            <person name="Ma J."/>
        </authorList>
    </citation>
    <scope>NUCLEOTIDE SEQUENCE [LARGE SCALE GENOMIC DNA]</scope>
    <source>
        <strain evidence="2">CGMCC 4.7323</strain>
    </source>
</reference>
<protein>
    <submittedName>
        <fullName evidence="1">Uncharacterized protein</fullName>
    </submittedName>
</protein>
<dbReference type="EMBL" id="BMND01000024">
    <property type="protein sequence ID" value="GGN55317.1"/>
    <property type="molecule type" value="Genomic_DNA"/>
</dbReference>
<organism evidence="1 2">
    <name type="scientific">Streptomyces kronopolitis</name>
    <dbReference type="NCBI Taxonomy" id="1612435"/>
    <lineage>
        <taxon>Bacteria</taxon>
        <taxon>Bacillati</taxon>
        <taxon>Actinomycetota</taxon>
        <taxon>Actinomycetes</taxon>
        <taxon>Kitasatosporales</taxon>
        <taxon>Streptomycetaceae</taxon>
        <taxon>Streptomyces</taxon>
    </lineage>
</organism>
<evidence type="ECO:0000313" key="1">
    <source>
        <dbReference type="EMBL" id="GGN55317.1"/>
    </source>
</evidence>
<keyword evidence="2" id="KW-1185">Reference proteome</keyword>
<proteinExistence type="predicted"/>
<accession>A0ABQ2JWV0</accession>
<evidence type="ECO:0000313" key="2">
    <source>
        <dbReference type="Proteomes" id="UP000600080"/>
    </source>
</evidence>
<name>A0ABQ2JWV0_9ACTN</name>
<gene>
    <name evidence="1" type="ORF">GCM10012285_49010</name>
</gene>
<sequence>MHAGPDDRGGVGAPGRGVVGRVRIEVGHALRLVQQPLRFGDGVVAPDQHAQRARLLRARVGGQRVVPGDLEGGDLVVGVVEQLVIDLSGRGELVERGVDGRIVLPRAAFDRVEVTVQRGFDRLGGGTYLGSGRLRSIRHSADAIRTGAGPAQ</sequence>
<comment type="caution">
    <text evidence="1">The sequence shown here is derived from an EMBL/GenBank/DDBJ whole genome shotgun (WGS) entry which is preliminary data.</text>
</comment>
<dbReference type="Proteomes" id="UP000600080">
    <property type="component" value="Unassembled WGS sequence"/>
</dbReference>